<name>A0A1Y2EM44_9BASI</name>
<organism evidence="14 15">
    <name type="scientific">Leucosporidium creatinivorum</name>
    <dbReference type="NCBI Taxonomy" id="106004"/>
    <lineage>
        <taxon>Eukaryota</taxon>
        <taxon>Fungi</taxon>
        <taxon>Dikarya</taxon>
        <taxon>Basidiomycota</taxon>
        <taxon>Pucciniomycotina</taxon>
        <taxon>Microbotryomycetes</taxon>
        <taxon>Leucosporidiales</taxon>
        <taxon>Leucosporidium</taxon>
    </lineage>
</organism>
<evidence type="ECO:0000313" key="14">
    <source>
        <dbReference type="EMBL" id="ORY72607.1"/>
    </source>
</evidence>
<dbReference type="Gene3D" id="3.30.310.40">
    <property type="match status" value="1"/>
</dbReference>
<keyword evidence="7" id="KW-0456">Lyase</keyword>
<feature type="region of interest" description="Disordered" evidence="12">
    <location>
        <begin position="388"/>
        <end position="466"/>
    </location>
</feature>
<evidence type="ECO:0000256" key="11">
    <source>
        <dbReference type="ARBA" id="ARBA00044632"/>
    </source>
</evidence>
<dbReference type="PANTHER" id="PTHR10242:SF2">
    <property type="entry name" value="N-GLYCOSYLASE_DNA LYASE"/>
    <property type="match status" value="1"/>
</dbReference>
<dbReference type="Proteomes" id="UP000193467">
    <property type="component" value="Unassembled WGS sequence"/>
</dbReference>
<dbReference type="InterPro" id="IPR012904">
    <property type="entry name" value="OGG_N"/>
</dbReference>
<evidence type="ECO:0000256" key="7">
    <source>
        <dbReference type="ARBA" id="ARBA00023239"/>
    </source>
</evidence>
<dbReference type="EMBL" id="MCGR01000051">
    <property type="protein sequence ID" value="ORY72607.1"/>
    <property type="molecule type" value="Genomic_DNA"/>
</dbReference>
<feature type="compositionally biased region" description="Basic residues" evidence="12">
    <location>
        <begin position="453"/>
        <end position="466"/>
    </location>
</feature>
<keyword evidence="10" id="KW-0326">Glycosidase</keyword>
<dbReference type="InterPro" id="IPR052054">
    <property type="entry name" value="Oxidative_DNA_repair_enzyme"/>
</dbReference>
<feature type="compositionally biased region" description="Basic and acidic residues" evidence="12">
    <location>
        <begin position="435"/>
        <end position="451"/>
    </location>
</feature>
<comment type="caution">
    <text evidence="14">The sequence shown here is derived from an EMBL/GenBank/DDBJ whole genome shotgun (WGS) entry which is preliminary data.</text>
</comment>
<comment type="similarity">
    <text evidence="2">Belongs to the type-1 OGG1 family.</text>
</comment>
<keyword evidence="9" id="KW-0511">Multifunctional enzyme</keyword>
<evidence type="ECO:0000256" key="4">
    <source>
        <dbReference type="ARBA" id="ARBA00022763"/>
    </source>
</evidence>
<dbReference type="GO" id="GO:0140078">
    <property type="term" value="F:class I DNA-(apurinic or apyrimidinic site) endonuclease activity"/>
    <property type="evidence" value="ECO:0007669"/>
    <property type="project" value="UniProtKB-EC"/>
</dbReference>
<evidence type="ECO:0000256" key="8">
    <source>
        <dbReference type="ARBA" id="ARBA00023242"/>
    </source>
</evidence>
<feature type="domain" description="HhH-GPD" evidence="13">
    <location>
        <begin position="175"/>
        <end position="376"/>
    </location>
</feature>
<dbReference type="Gene3D" id="1.10.340.30">
    <property type="entry name" value="Hypothetical protein, domain 2"/>
    <property type="match status" value="1"/>
</dbReference>
<evidence type="ECO:0000256" key="12">
    <source>
        <dbReference type="SAM" id="MobiDB-lite"/>
    </source>
</evidence>
<protein>
    <recommendedName>
        <fullName evidence="3">DNA-(apurinic or apyrimidinic site) lyase</fullName>
        <ecNumber evidence="3">4.2.99.18</ecNumber>
    </recommendedName>
</protein>
<comment type="subcellular location">
    <subcellularLocation>
        <location evidence="1">Nucleus</location>
    </subcellularLocation>
</comment>
<dbReference type="SUPFAM" id="SSF55945">
    <property type="entry name" value="TATA-box binding protein-like"/>
    <property type="match status" value="1"/>
</dbReference>
<dbReference type="GO" id="GO:0006285">
    <property type="term" value="P:base-excision repair, AP site formation"/>
    <property type="evidence" value="ECO:0007669"/>
    <property type="project" value="UniProtKB-ARBA"/>
</dbReference>
<dbReference type="GO" id="GO:0005634">
    <property type="term" value="C:nucleus"/>
    <property type="evidence" value="ECO:0007669"/>
    <property type="project" value="UniProtKB-SubCell"/>
</dbReference>
<dbReference type="InParanoid" id="A0A1Y2EM44"/>
<evidence type="ECO:0000256" key="6">
    <source>
        <dbReference type="ARBA" id="ARBA00023204"/>
    </source>
</evidence>
<dbReference type="EC" id="4.2.99.18" evidence="3"/>
<dbReference type="InterPro" id="IPR011257">
    <property type="entry name" value="DNA_glycosylase"/>
</dbReference>
<dbReference type="AlphaFoldDB" id="A0A1Y2EM44"/>
<dbReference type="InterPro" id="IPR023170">
    <property type="entry name" value="HhH_base_excis_C"/>
</dbReference>
<dbReference type="InterPro" id="IPR003265">
    <property type="entry name" value="HhH-GPD_domain"/>
</dbReference>
<dbReference type="SMART" id="SM00478">
    <property type="entry name" value="ENDO3c"/>
    <property type="match status" value="1"/>
</dbReference>
<evidence type="ECO:0000256" key="2">
    <source>
        <dbReference type="ARBA" id="ARBA00010679"/>
    </source>
</evidence>
<dbReference type="STRING" id="106004.A0A1Y2EM44"/>
<dbReference type="FunFam" id="1.10.1670.10:FF:000005">
    <property type="entry name" value="N-glycosylase/DNA lyase OGG1"/>
    <property type="match status" value="1"/>
</dbReference>
<dbReference type="OrthoDB" id="238681at2759"/>
<evidence type="ECO:0000256" key="9">
    <source>
        <dbReference type="ARBA" id="ARBA00023268"/>
    </source>
</evidence>
<dbReference type="PANTHER" id="PTHR10242">
    <property type="entry name" value="8-OXOGUANINE DNA GLYCOSYLASE"/>
    <property type="match status" value="1"/>
</dbReference>
<dbReference type="GO" id="GO:0003684">
    <property type="term" value="F:damaged DNA binding"/>
    <property type="evidence" value="ECO:0007669"/>
    <property type="project" value="InterPro"/>
</dbReference>
<dbReference type="GO" id="GO:0034039">
    <property type="term" value="F:8-oxo-7,8-dihydroguanine DNA N-glycosylase activity"/>
    <property type="evidence" value="ECO:0007669"/>
    <property type="project" value="TreeGrafter"/>
</dbReference>
<comment type="catalytic activity">
    <reaction evidence="11">
        <text>2'-deoxyribonucleotide-(2'-deoxyribose 5'-phosphate)-2'-deoxyribonucleotide-DNA = a 3'-end 2'-deoxyribonucleotide-(2,3-dehydro-2,3-deoxyribose 5'-phosphate)-DNA + a 5'-end 5'-phospho-2'-deoxyribonucleoside-DNA + H(+)</text>
        <dbReference type="Rhea" id="RHEA:66592"/>
        <dbReference type="Rhea" id="RHEA-COMP:13180"/>
        <dbReference type="Rhea" id="RHEA-COMP:16897"/>
        <dbReference type="Rhea" id="RHEA-COMP:17067"/>
        <dbReference type="ChEBI" id="CHEBI:15378"/>
        <dbReference type="ChEBI" id="CHEBI:136412"/>
        <dbReference type="ChEBI" id="CHEBI:157695"/>
        <dbReference type="ChEBI" id="CHEBI:167181"/>
        <dbReference type="EC" id="4.2.99.18"/>
    </reaction>
</comment>
<keyword evidence="5" id="KW-0378">Hydrolase</keyword>
<gene>
    <name evidence="14" type="ORF">BCR35DRAFT_307637</name>
</gene>
<dbReference type="CDD" id="cd00056">
    <property type="entry name" value="ENDO3c"/>
    <property type="match status" value="1"/>
</dbReference>
<dbReference type="Gene3D" id="1.10.1670.10">
    <property type="entry name" value="Helix-hairpin-Helix base-excision DNA repair enzymes (C-terminal)"/>
    <property type="match status" value="1"/>
</dbReference>
<evidence type="ECO:0000256" key="1">
    <source>
        <dbReference type="ARBA" id="ARBA00004123"/>
    </source>
</evidence>
<keyword evidence="15" id="KW-1185">Reference proteome</keyword>
<evidence type="ECO:0000313" key="15">
    <source>
        <dbReference type="Proteomes" id="UP000193467"/>
    </source>
</evidence>
<dbReference type="SUPFAM" id="SSF48150">
    <property type="entry name" value="DNA-glycosylase"/>
    <property type="match status" value="1"/>
</dbReference>
<keyword evidence="6" id="KW-0234">DNA repair</keyword>
<dbReference type="Pfam" id="PF07934">
    <property type="entry name" value="OGG_N"/>
    <property type="match status" value="1"/>
</dbReference>
<dbReference type="GO" id="GO:0006289">
    <property type="term" value="P:nucleotide-excision repair"/>
    <property type="evidence" value="ECO:0007669"/>
    <property type="project" value="InterPro"/>
</dbReference>
<accession>A0A1Y2EM44</accession>
<reference evidence="14 15" key="1">
    <citation type="submission" date="2016-07" db="EMBL/GenBank/DDBJ databases">
        <title>Pervasive Adenine N6-methylation of Active Genes in Fungi.</title>
        <authorList>
            <consortium name="DOE Joint Genome Institute"/>
            <person name="Mondo S.J."/>
            <person name="Dannebaum R.O."/>
            <person name="Kuo R.C."/>
            <person name="Labutti K."/>
            <person name="Haridas S."/>
            <person name="Kuo A."/>
            <person name="Salamov A."/>
            <person name="Ahrendt S.R."/>
            <person name="Lipzen A."/>
            <person name="Sullivan W."/>
            <person name="Andreopoulos W.B."/>
            <person name="Clum A."/>
            <person name="Lindquist E."/>
            <person name="Daum C."/>
            <person name="Ramamoorthy G.K."/>
            <person name="Gryganskyi A."/>
            <person name="Culley D."/>
            <person name="Magnuson J.K."/>
            <person name="James T.Y."/>
            <person name="O'Malley M.A."/>
            <person name="Stajich J.E."/>
            <person name="Spatafora J.W."/>
            <person name="Visel A."/>
            <person name="Grigoriev I.V."/>
        </authorList>
    </citation>
    <scope>NUCLEOTIDE SEQUENCE [LARGE SCALE GENOMIC DNA]</scope>
    <source>
        <strain evidence="14 15">62-1032</strain>
    </source>
</reference>
<keyword evidence="4" id="KW-0227">DNA damage</keyword>
<sequence length="466" mass="51172">MIPLSTPLRFLPLLPSELQLATVLKSGQSFRWARFDTVHASKPDVAAETAGAAPGAEDSKPALEAKEQLVQGEEWAFGWGDRTVVLRQDSQGIHYRSLYPPIPPYAAYAADLKSDTTLPLLKSYFQLDTPLAPLYAEWAAKDAHFKKKVEAEGERLEGIRVLNQDPWECLISFICSANNNISRITLMVNRVCESLGAPLPHPTSFHPSTIHTLSSLSTLTPLPSPPSTPVLYAFPPPSALTPSSTDPLLRELGFGYRAPFIEWSANYLVDLAEEQKTTPLEYLESLRKGKFDGDLGGAREKLMEFKGVGRKVADCVALFSLGWKETVPVDTHVFQIAIRDYSFPSSKTTALTPVLHDRVCARLQTLWGPHAGWAQQVLFFADLKPSSGSASPSPSPKKRSGSTTPSATTTVVRNKFEEELKEIMENPGKRRRVSVKVELKEESGSESEGKVTKAVKKSGKTKKAAT</sequence>
<keyword evidence="8" id="KW-0539">Nucleus</keyword>
<feature type="compositionally biased region" description="Basic and acidic residues" evidence="12">
    <location>
        <begin position="414"/>
        <end position="428"/>
    </location>
</feature>
<evidence type="ECO:0000256" key="3">
    <source>
        <dbReference type="ARBA" id="ARBA00012720"/>
    </source>
</evidence>
<evidence type="ECO:0000256" key="10">
    <source>
        <dbReference type="ARBA" id="ARBA00023295"/>
    </source>
</evidence>
<evidence type="ECO:0000259" key="13">
    <source>
        <dbReference type="SMART" id="SM00478"/>
    </source>
</evidence>
<proteinExistence type="inferred from homology"/>
<evidence type="ECO:0000256" key="5">
    <source>
        <dbReference type="ARBA" id="ARBA00022801"/>
    </source>
</evidence>